<accession>C1N0M3</accession>
<dbReference type="RefSeq" id="XP_003061666.1">
    <property type="nucleotide sequence ID" value="XM_003061620.2"/>
</dbReference>
<dbReference type="EMBL" id="GG663744">
    <property type="protein sequence ID" value="EEH54296.1"/>
    <property type="molecule type" value="Genomic_DNA"/>
</dbReference>
<dbReference type="InterPro" id="IPR035903">
    <property type="entry name" value="HesB-like_dom_sf"/>
</dbReference>
<comment type="subcellular location">
    <subcellularLocation>
        <location evidence="1">Mitochondrion</location>
    </subcellularLocation>
</comment>
<dbReference type="GO" id="GO:0120510">
    <property type="term" value="C:mitochondrial [4Fe-4S] assembly complex"/>
    <property type="evidence" value="ECO:0007669"/>
    <property type="project" value="UniProtKB-ARBA"/>
</dbReference>
<dbReference type="InterPro" id="IPR016092">
    <property type="entry name" value="ATAP"/>
</dbReference>
<dbReference type="OrthoDB" id="1938621at2759"/>
<reference evidence="7 8" key="1">
    <citation type="journal article" date="2009" name="Science">
        <title>Green evolution and dynamic adaptations revealed by genomes of the marine picoeukaryotes Micromonas.</title>
        <authorList>
            <person name="Worden A.Z."/>
            <person name="Lee J.H."/>
            <person name="Mock T."/>
            <person name="Rouze P."/>
            <person name="Simmons M.P."/>
            <person name="Aerts A.L."/>
            <person name="Allen A.E."/>
            <person name="Cuvelier M.L."/>
            <person name="Derelle E."/>
            <person name="Everett M.V."/>
            <person name="Foulon E."/>
            <person name="Grimwood J."/>
            <person name="Gundlach H."/>
            <person name="Henrissat B."/>
            <person name="Napoli C."/>
            <person name="McDonald S.M."/>
            <person name="Parker M.S."/>
            <person name="Rombauts S."/>
            <person name="Salamov A."/>
            <person name="Von Dassow P."/>
            <person name="Badger J.H."/>
            <person name="Coutinho P.M."/>
            <person name="Demir E."/>
            <person name="Dubchak I."/>
            <person name="Gentemann C."/>
            <person name="Eikrem W."/>
            <person name="Gready J.E."/>
            <person name="John U."/>
            <person name="Lanier W."/>
            <person name="Lindquist E.A."/>
            <person name="Lucas S."/>
            <person name="Mayer K.F."/>
            <person name="Moreau H."/>
            <person name="Not F."/>
            <person name="Otillar R."/>
            <person name="Panaud O."/>
            <person name="Pangilinan J."/>
            <person name="Paulsen I."/>
            <person name="Piegu B."/>
            <person name="Poliakov A."/>
            <person name="Robbens S."/>
            <person name="Schmutz J."/>
            <person name="Toulza E."/>
            <person name="Wyss T."/>
            <person name="Zelensky A."/>
            <person name="Zhou K."/>
            <person name="Armbrust E.V."/>
            <person name="Bhattacharya D."/>
            <person name="Goodenough U.W."/>
            <person name="Van de Peer Y."/>
            <person name="Grigoriev I.V."/>
        </authorList>
    </citation>
    <scope>NUCLEOTIDE SEQUENCE [LARGE SCALE GENOMIC DNA]</scope>
    <source>
        <strain evidence="7 8">CCMP1545</strain>
    </source>
</reference>
<dbReference type="InterPro" id="IPR000361">
    <property type="entry name" value="ATAP_core_dom"/>
</dbReference>
<evidence type="ECO:0000256" key="3">
    <source>
        <dbReference type="ARBA" id="ARBA00022723"/>
    </source>
</evidence>
<sequence>DGAPLLRVAVDGGGCSGFQYSFSLDSAPGVKPNDRVFERDGARVVVDDVSLTFLKGATVDYVEEMIKSSFAISDNPNAESGCGCGSSFVAK</sequence>
<organism evidence="8">
    <name type="scientific">Micromonas pusilla (strain CCMP1545)</name>
    <name type="common">Picoplanktonic green alga</name>
    <dbReference type="NCBI Taxonomy" id="564608"/>
    <lineage>
        <taxon>Eukaryota</taxon>
        <taxon>Viridiplantae</taxon>
        <taxon>Chlorophyta</taxon>
        <taxon>Mamiellophyceae</taxon>
        <taxon>Mamiellales</taxon>
        <taxon>Mamiellaceae</taxon>
        <taxon>Micromonas</taxon>
    </lineage>
</organism>
<dbReference type="GO" id="GO:0005506">
    <property type="term" value="F:iron ion binding"/>
    <property type="evidence" value="ECO:0007669"/>
    <property type="project" value="TreeGrafter"/>
</dbReference>
<proteinExistence type="inferred from homology"/>
<dbReference type="AlphaFoldDB" id="C1N0M3"/>
<dbReference type="GO" id="GO:0016226">
    <property type="term" value="P:iron-sulfur cluster assembly"/>
    <property type="evidence" value="ECO:0007669"/>
    <property type="project" value="InterPro"/>
</dbReference>
<dbReference type="Proteomes" id="UP000001876">
    <property type="component" value="Unassembled WGS sequence"/>
</dbReference>
<dbReference type="STRING" id="564608.C1N0M3"/>
<keyword evidence="3" id="KW-0479">Metal-binding</keyword>
<protein>
    <submittedName>
        <fullName evidence="7">Predicted protein</fullName>
    </submittedName>
</protein>
<feature type="non-terminal residue" evidence="7">
    <location>
        <position position="91"/>
    </location>
</feature>
<dbReference type="PANTHER" id="PTHR43011">
    <property type="entry name" value="IRON-SULFUR CLUSTER ASSEMBLY 2 HOMOLOG, MITOCHONDRIAL"/>
    <property type="match status" value="1"/>
</dbReference>
<dbReference type="SUPFAM" id="SSF89360">
    <property type="entry name" value="HesB-like domain"/>
    <property type="match status" value="1"/>
</dbReference>
<dbReference type="eggNOG" id="KOG1119">
    <property type="taxonomic scope" value="Eukaryota"/>
</dbReference>
<evidence type="ECO:0000313" key="8">
    <source>
        <dbReference type="Proteomes" id="UP000001876"/>
    </source>
</evidence>
<evidence type="ECO:0000256" key="2">
    <source>
        <dbReference type="ARBA" id="ARBA00006718"/>
    </source>
</evidence>
<gene>
    <name evidence="7" type="ORF">MICPUCDRAFT_8619</name>
</gene>
<dbReference type="FunFam" id="2.60.300.12:FF:000006">
    <property type="entry name" value="Iron-sulfur cluster assembly 2 mitochondrial"/>
    <property type="match status" value="1"/>
</dbReference>
<dbReference type="OMA" id="VENMMGG"/>
<dbReference type="GeneID" id="9686853"/>
<dbReference type="GO" id="GO:0051539">
    <property type="term" value="F:4 iron, 4 sulfur cluster binding"/>
    <property type="evidence" value="ECO:0007669"/>
    <property type="project" value="TreeGrafter"/>
</dbReference>
<comment type="similarity">
    <text evidence="2">Belongs to the HesB/IscA family.</text>
</comment>
<feature type="non-terminal residue" evidence="7">
    <location>
        <position position="1"/>
    </location>
</feature>
<dbReference type="KEGG" id="mpp:MICPUCDRAFT_8619"/>
<name>C1N0M3_MICPC</name>
<evidence type="ECO:0000256" key="5">
    <source>
        <dbReference type="ARBA" id="ARBA00023128"/>
    </source>
</evidence>
<evidence type="ECO:0000256" key="1">
    <source>
        <dbReference type="ARBA" id="ARBA00004173"/>
    </source>
</evidence>
<keyword evidence="8" id="KW-1185">Reference proteome</keyword>
<dbReference type="NCBIfam" id="TIGR00049">
    <property type="entry name" value="iron-sulfur cluster assembly accessory protein"/>
    <property type="match status" value="1"/>
</dbReference>
<dbReference type="GO" id="GO:0051537">
    <property type="term" value="F:2 iron, 2 sulfur cluster binding"/>
    <property type="evidence" value="ECO:0007669"/>
    <property type="project" value="TreeGrafter"/>
</dbReference>
<dbReference type="PANTHER" id="PTHR43011:SF1">
    <property type="entry name" value="IRON-SULFUR CLUSTER ASSEMBLY 2 HOMOLOG, MITOCHONDRIAL"/>
    <property type="match status" value="1"/>
</dbReference>
<dbReference type="Gene3D" id="2.60.300.12">
    <property type="entry name" value="HesB-like domain"/>
    <property type="match status" value="1"/>
</dbReference>
<evidence type="ECO:0000256" key="4">
    <source>
        <dbReference type="ARBA" id="ARBA00023004"/>
    </source>
</evidence>
<keyword evidence="4" id="KW-0408">Iron</keyword>
<feature type="domain" description="Core" evidence="6">
    <location>
        <begin position="6"/>
        <end position="85"/>
    </location>
</feature>
<dbReference type="Pfam" id="PF01521">
    <property type="entry name" value="Fe-S_biosyn"/>
    <property type="match status" value="1"/>
</dbReference>
<evidence type="ECO:0000259" key="6">
    <source>
        <dbReference type="Pfam" id="PF01521"/>
    </source>
</evidence>
<keyword evidence="5" id="KW-0496">Mitochondrion</keyword>
<evidence type="ECO:0000313" key="7">
    <source>
        <dbReference type="EMBL" id="EEH54296.1"/>
    </source>
</evidence>